<dbReference type="EMBL" id="JAAAMV010000012">
    <property type="protein sequence ID" value="NBD25482.1"/>
    <property type="molecule type" value="Genomic_DNA"/>
</dbReference>
<keyword evidence="3" id="KW-0804">Transcription</keyword>
<reference evidence="6 7" key="1">
    <citation type="submission" date="2020-01" db="EMBL/GenBank/DDBJ databases">
        <title>Paenibacillus soybeanensis sp. nov. isolated from the nodules of soybean (Glycine max(L.) Merr).</title>
        <authorList>
            <person name="Wang H."/>
        </authorList>
    </citation>
    <scope>NUCLEOTIDE SEQUENCE [LARGE SCALE GENOMIC DNA]</scope>
    <source>
        <strain evidence="6 7">T1</strain>
    </source>
</reference>
<evidence type="ECO:0000313" key="6">
    <source>
        <dbReference type="EMBL" id="NBD25482.1"/>
    </source>
</evidence>
<evidence type="ECO:0000256" key="4">
    <source>
        <dbReference type="SAM" id="Phobius"/>
    </source>
</evidence>
<organism evidence="6 7">
    <name type="scientific">Paenibacillus glycinis</name>
    <dbReference type="NCBI Taxonomy" id="2697035"/>
    <lineage>
        <taxon>Bacteria</taxon>
        <taxon>Bacillati</taxon>
        <taxon>Bacillota</taxon>
        <taxon>Bacilli</taxon>
        <taxon>Bacillales</taxon>
        <taxon>Paenibacillaceae</taxon>
        <taxon>Paenibacillus</taxon>
    </lineage>
</organism>
<dbReference type="InterPro" id="IPR009057">
    <property type="entry name" value="Homeodomain-like_sf"/>
</dbReference>
<dbReference type="InterPro" id="IPR020449">
    <property type="entry name" value="Tscrpt_reg_AraC-type_HTH"/>
</dbReference>
<dbReference type="SMART" id="SM00342">
    <property type="entry name" value="HTH_ARAC"/>
    <property type="match status" value="1"/>
</dbReference>
<dbReference type="PANTHER" id="PTHR43280:SF10">
    <property type="entry name" value="REGULATORY PROTEIN POCR"/>
    <property type="match status" value="1"/>
</dbReference>
<feature type="transmembrane region" description="Helical" evidence="4">
    <location>
        <begin position="27"/>
        <end position="47"/>
    </location>
</feature>
<feature type="transmembrane region" description="Helical" evidence="4">
    <location>
        <begin position="296"/>
        <end position="317"/>
    </location>
</feature>
<comment type="caution">
    <text evidence="6">The sequence shown here is derived from an EMBL/GenBank/DDBJ whole genome shotgun (WGS) entry which is preliminary data.</text>
</comment>
<dbReference type="PANTHER" id="PTHR43280">
    <property type="entry name" value="ARAC-FAMILY TRANSCRIPTIONAL REGULATOR"/>
    <property type="match status" value="1"/>
</dbReference>
<keyword evidence="4" id="KW-0812">Transmembrane</keyword>
<evidence type="ECO:0000259" key="5">
    <source>
        <dbReference type="PROSITE" id="PS01124"/>
    </source>
</evidence>
<accession>A0ABW9XT33</accession>
<sequence length="761" mass="86661">MQHPIMRRLRSAAAFNRYLPRQLHIRIFLGLTLLFMLVSVPFVFLMANQFSRYAMKQIDTVNEAEITHSRDNAAFIFNKLIGYGFTMYADKSIQAWISADSETQEAQVEALAAGTKYMTTEPYLADAYLINMRTAHVIDLKSGLFAFEEFADQDMLALAKQPQPSYQRFFVHPSDDGRQLALMIPMVPSGQPSYGYLVLLLNDELMKQYLLKGNANAGFTSFILDDDGRVMLGSPDASVPYAELAAKAAAQADSGNYTIDYDKESWSVQYALIEPQGWTMFQMAKLEGIRADFHAFLTKMMVFIAGMVVLLLAILFWNSRRTYKPFSLLADQLQTKFGGALKSGHSEGPLDEHRVIRYGIEMLEDRMVRLDASMREHRNVIKMEYLRQWILQGKLISPVEKYLREHTGLFDYEGLYLSVIRINAYSAFQDKYDFASRKLMKYAMGNIAEEIIRPSGHAEAVDLGSDHLALLISCPASSPDPVTGLLEDVKEQIRQWVNVPVTVSVSGRLEFGEDIRATYQHIQELTMLRFVSGEDKIFLERDFEAYMRSVQPLADDNLLDELIMKVRTGKGEEVSAILDQIFVHMQAMRYAQSKFQLSLMLYTLFKTFNKLPSVESVDGIEHILESFDTLGGIRGWLEGELLGIIDDLSNKKGASRRDEIVSEIVDYVKTHLHDAMLTIEEIAEHVSLSTRYTRQLFKEAFDVTLSDYILQERIAKVKELLASTDWTVTDIGERAGFQTKSHFFTVFKKATGMTPSQYRDK</sequence>
<dbReference type="SUPFAM" id="SSF46689">
    <property type="entry name" value="Homeodomain-like"/>
    <property type="match status" value="1"/>
</dbReference>
<evidence type="ECO:0000313" key="7">
    <source>
        <dbReference type="Proteomes" id="UP000665561"/>
    </source>
</evidence>
<dbReference type="Proteomes" id="UP000665561">
    <property type="component" value="Unassembled WGS sequence"/>
</dbReference>
<protein>
    <submittedName>
        <fullName evidence="6">Helix-turn-helix domain-containing protein</fullName>
    </submittedName>
</protein>
<dbReference type="RefSeq" id="WP_161744285.1">
    <property type="nucleotide sequence ID" value="NZ_JAAAMV010000012.1"/>
</dbReference>
<dbReference type="PRINTS" id="PR00032">
    <property type="entry name" value="HTHARAC"/>
</dbReference>
<evidence type="ECO:0000256" key="1">
    <source>
        <dbReference type="ARBA" id="ARBA00023015"/>
    </source>
</evidence>
<gene>
    <name evidence="6" type="ORF">GT019_16495</name>
</gene>
<dbReference type="PROSITE" id="PS01124">
    <property type="entry name" value="HTH_ARAC_FAMILY_2"/>
    <property type="match status" value="1"/>
</dbReference>
<keyword evidence="7" id="KW-1185">Reference proteome</keyword>
<dbReference type="Gene3D" id="1.10.10.60">
    <property type="entry name" value="Homeodomain-like"/>
    <property type="match status" value="2"/>
</dbReference>
<proteinExistence type="predicted"/>
<keyword evidence="1" id="KW-0805">Transcription regulation</keyword>
<keyword evidence="4" id="KW-1133">Transmembrane helix</keyword>
<dbReference type="Pfam" id="PF12833">
    <property type="entry name" value="HTH_18"/>
    <property type="match status" value="1"/>
</dbReference>
<keyword evidence="2" id="KW-0238">DNA-binding</keyword>
<keyword evidence="4" id="KW-0472">Membrane</keyword>
<evidence type="ECO:0000256" key="2">
    <source>
        <dbReference type="ARBA" id="ARBA00023125"/>
    </source>
</evidence>
<evidence type="ECO:0000256" key="3">
    <source>
        <dbReference type="ARBA" id="ARBA00023163"/>
    </source>
</evidence>
<dbReference type="PROSITE" id="PS00041">
    <property type="entry name" value="HTH_ARAC_FAMILY_1"/>
    <property type="match status" value="1"/>
</dbReference>
<dbReference type="InterPro" id="IPR018062">
    <property type="entry name" value="HTH_AraC-typ_CS"/>
</dbReference>
<feature type="domain" description="HTH araC/xylS-type" evidence="5">
    <location>
        <begin position="662"/>
        <end position="761"/>
    </location>
</feature>
<dbReference type="InterPro" id="IPR018060">
    <property type="entry name" value="HTH_AraC"/>
</dbReference>
<name>A0ABW9XT33_9BACL</name>